<sequence length="83" mass="9337">MRVCHSEEQPAVCLETRPAACRCMDRLRLVRQRRGTYISFIVHQSTIGRANGPKNRGNMCGVRESSEVSCGPVREETCSPQDQ</sequence>
<organism evidence="1 2">
    <name type="scientific">Portunus trituberculatus</name>
    <name type="common">Swimming crab</name>
    <name type="synonym">Neptunus trituberculatus</name>
    <dbReference type="NCBI Taxonomy" id="210409"/>
    <lineage>
        <taxon>Eukaryota</taxon>
        <taxon>Metazoa</taxon>
        <taxon>Ecdysozoa</taxon>
        <taxon>Arthropoda</taxon>
        <taxon>Crustacea</taxon>
        <taxon>Multicrustacea</taxon>
        <taxon>Malacostraca</taxon>
        <taxon>Eumalacostraca</taxon>
        <taxon>Eucarida</taxon>
        <taxon>Decapoda</taxon>
        <taxon>Pleocyemata</taxon>
        <taxon>Brachyura</taxon>
        <taxon>Eubrachyura</taxon>
        <taxon>Portunoidea</taxon>
        <taxon>Portunidae</taxon>
        <taxon>Portuninae</taxon>
        <taxon>Portunus</taxon>
    </lineage>
</organism>
<keyword evidence="2" id="KW-1185">Reference proteome</keyword>
<reference evidence="1 2" key="1">
    <citation type="submission" date="2019-05" db="EMBL/GenBank/DDBJ databases">
        <title>Another draft genome of Portunus trituberculatus and its Hox gene families provides insights of decapod evolution.</title>
        <authorList>
            <person name="Jeong J.-H."/>
            <person name="Song I."/>
            <person name="Kim S."/>
            <person name="Choi T."/>
            <person name="Kim D."/>
            <person name="Ryu S."/>
            <person name="Kim W."/>
        </authorList>
    </citation>
    <scope>NUCLEOTIDE SEQUENCE [LARGE SCALE GENOMIC DNA]</scope>
    <source>
        <tissue evidence="1">Muscle</tissue>
    </source>
</reference>
<name>A0A5B7FIC6_PORTR</name>
<accession>A0A5B7FIC6</accession>
<proteinExistence type="predicted"/>
<dbReference type="Proteomes" id="UP000324222">
    <property type="component" value="Unassembled WGS sequence"/>
</dbReference>
<evidence type="ECO:0000313" key="2">
    <source>
        <dbReference type="Proteomes" id="UP000324222"/>
    </source>
</evidence>
<dbReference type="AlphaFoldDB" id="A0A5B7FIC6"/>
<dbReference type="EMBL" id="VSRR010006177">
    <property type="protein sequence ID" value="MPC44204.1"/>
    <property type="molecule type" value="Genomic_DNA"/>
</dbReference>
<protein>
    <submittedName>
        <fullName evidence="1">Uncharacterized protein</fullName>
    </submittedName>
</protein>
<gene>
    <name evidence="1" type="ORF">E2C01_037870</name>
</gene>
<evidence type="ECO:0000313" key="1">
    <source>
        <dbReference type="EMBL" id="MPC44204.1"/>
    </source>
</evidence>
<comment type="caution">
    <text evidence="1">The sequence shown here is derived from an EMBL/GenBank/DDBJ whole genome shotgun (WGS) entry which is preliminary data.</text>
</comment>